<evidence type="ECO:0000256" key="7">
    <source>
        <dbReference type="ARBA" id="ARBA00022759"/>
    </source>
</evidence>
<evidence type="ECO:0000256" key="4">
    <source>
        <dbReference type="ARBA" id="ARBA00022722"/>
    </source>
</evidence>
<dbReference type="GO" id="GO:0004519">
    <property type="term" value="F:endonuclease activity"/>
    <property type="evidence" value="ECO:0007669"/>
    <property type="project" value="UniProtKB-KW"/>
</dbReference>
<keyword evidence="5" id="KW-0479">Metal-binding</keyword>
<dbReference type="GO" id="GO:0016787">
    <property type="term" value="F:hydrolase activity"/>
    <property type="evidence" value="ECO:0007669"/>
    <property type="project" value="UniProtKB-KW"/>
</dbReference>
<reference evidence="16" key="1">
    <citation type="submission" date="2023-08" db="EMBL/GenBank/DDBJ databases">
        <authorList>
            <person name="Alioto T."/>
            <person name="Alioto T."/>
            <person name="Gomez Garrido J."/>
        </authorList>
    </citation>
    <scope>NUCLEOTIDE SEQUENCE</scope>
</reference>
<dbReference type="PANTHER" id="PTHR16036">
    <property type="entry name" value="ANKYRIN REPEAT AND ZINC FINGER DOMAIN-CONTAINING PROTEIN 1"/>
    <property type="match status" value="1"/>
</dbReference>
<accession>A0AA36B7S6</accession>
<dbReference type="InterPro" id="IPR041540">
    <property type="entry name" value="VATC"/>
</dbReference>
<feature type="region of interest" description="Disordered" evidence="14">
    <location>
        <begin position="745"/>
        <end position="771"/>
    </location>
</feature>
<feature type="compositionally biased region" description="Basic and acidic residues" evidence="14">
    <location>
        <begin position="878"/>
        <end position="888"/>
    </location>
</feature>
<keyword evidence="4 13" id="KW-0540">Nuclease</keyword>
<feature type="compositionally biased region" description="Basic and acidic residues" evidence="14">
    <location>
        <begin position="895"/>
        <end position="906"/>
    </location>
</feature>
<evidence type="ECO:0000256" key="5">
    <source>
        <dbReference type="ARBA" id="ARBA00022723"/>
    </source>
</evidence>
<feature type="active site" evidence="13">
    <location>
        <position position="413"/>
    </location>
</feature>
<evidence type="ECO:0000256" key="2">
    <source>
        <dbReference type="ARBA" id="ARBA00009262"/>
    </source>
</evidence>
<keyword evidence="10" id="KW-0862">Zinc</keyword>
<dbReference type="EMBL" id="OX597822">
    <property type="protein sequence ID" value="CAI9728282.1"/>
    <property type="molecule type" value="Genomic_DNA"/>
</dbReference>
<dbReference type="PROSITE" id="PS52044">
    <property type="entry name" value="VLRF1"/>
    <property type="match status" value="1"/>
</dbReference>
<dbReference type="Proteomes" id="UP001162480">
    <property type="component" value="Chromosome 9"/>
</dbReference>
<evidence type="ECO:0000313" key="17">
    <source>
        <dbReference type="Proteomes" id="UP001162480"/>
    </source>
</evidence>
<comment type="similarity">
    <text evidence="2 13">Belongs to the ANKZF1/VMS1 family.</text>
</comment>
<comment type="subcellular location">
    <subcellularLocation>
        <location evidence="1">Cytoplasm</location>
    </subcellularLocation>
</comment>
<gene>
    <name evidence="16" type="ORF">OCTVUL_1B031367</name>
</gene>
<evidence type="ECO:0000256" key="13">
    <source>
        <dbReference type="PROSITE-ProRule" id="PRU01389"/>
    </source>
</evidence>
<dbReference type="AlphaFoldDB" id="A0AA36B7S6"/>
<comment type="domain">
    <text evidence="13">The VLRF1 domain mediates binding to the 60S ribosomal subunit.</text>
</comment>
<feature type="region of interest" description="Disordered" evidence="14">
    <location>
        <begin position="406"/>
        <end position="433"/>
    </location>
</feature>
<keyword evidence="6" id="KW-0677">Repeat</keyword>
<dbReference type="InterPro" id="IPR047139">
    <property type="entry name" value="ANKZ1/VMS1"/>
</dbReference>
<evidence type="ECO:0000313" key="16">
    <source>
        <dbReference type="EMBL" id="CAI9728282.1"/>
    </source>
</evidence>
<evidence type="ECO:0000256" key="6">
    <source>
        <dbReference type="ARBA" id="ARBA00022737"/>
    </source>
</evidence>
<proteinExistence type="inferred from homology"/>
<dbReference type="Pfam" id="PF18826">
    <property type="entry name" value="bVLRF1"/>
    <property type="match status" value="1"/>
</dbReference>
<keyword evidence="17" id="KW-1185">Reference proteome</keyword>
<feature type="domain" description="VLRF1" evidence="15">
    <location>
        <begin position="370"/>
        <end position="511"/>
    </location>
</feature>
<dbReference type="InterPro" id="IPR036770">
    <property type="entry name" value="Ankyrin_rpt-contain_sf"/>
</dbReference>
<evidence type="ECO:0000256" key="9">
    <source>
        <dbReference type="ARBA" id="ARBA00022801"/>
    </source>
</evidence>
<dbReference type="PANTHER" id="PTHR16036:SF2">
    <property type="entry name" value="TRNA ENDONUCLEASE ANKZF1"/>
    <property type="match status" value="1"/>
</dbReference>
<evidence type="ECO:0000256" key="11">
    <source>
        <dbReference type="ARBA" id="ARBA00023043"/>
    </source>
</evidence>
<name>A0AA36B7S6_OCTVU</name>
<dbReference type="GO" id="GO:0036503">
    <property type="term" value="P:ERAD pathway"/>
    <property type="evidence" value="ECO:0007669"/>
    <property type="project" value="TreeGrafter"/>
</dbReference>
<dbReference type="GO" id="GO:0005737">
    <property type="term" value="C:cytoplasm"/>
    <property type="evidence" value="ECO:0007669"/>
    <property type="project" value="UniProtKB-SubCell"/>
</dbReference>
<dbReference type="Gene3D" id="1.25.40.20">
    <property type="entry name" value="Ankyrin repeat-containing domain"/>
    <property type="match status" value="1"/>
</dbReference>
<evidence type="ECO:0000256" key="14">
    <source>
        <dbReference type="SAM" id="MobiDB-lite"/>
    </source>
</evidence>
<keyword evidence="3 13" id="KW-0963">Cytoplasm</keyword>
<feature type="compositionally biased region" description="Polar residues" evidence="14">
    <location>
        <begin position="745"/>
        <end position="756"/>
    </location>
</feature>
<protein>
    <recommendedName>
        <fullName evidence="15">VLRF1 domain-containing protein</fullName>
    </recommendedName>
</protein>
<keyword evidence="12" id="KW-0175">Coiled coil</keyword>
<keyword evidence="9 13" id="KW-0378">Hydrolase</keyword>
<dbReference type="GO" id="GO:0008270">
    <property type="term" value="F:zinc ion binding"/>
    <property type="evidence" value="ECO:0007669"/>
    <property type="project" value="UniProtKB-KW"/>
</dbReference>
<organism evidence="16 17">
    <name type="scientific">Octopus vulgaris</name>
    <name type="common">Common octopus</name>
    <dbReference type="NCBI Taxonomy" id="6645"/>
    <lineage>
        <taxon>Eukaryota</taxon>
        <taxon>Metazoa</taxon>
        <taxon>Spiralia</taxon>
        <taxon>Lophotrochozoa</taxon>
        <taxon>Mollusca</taxon>
        <taxon>Cephalopoda</taxon>
        <taxon>Coleoidea</taxon>
        <taxon>Octopodiformes</taxon>
        <taxon>Octopoda</taxon>
        <taxon>Incirrata</taxon>
        <taxon>Octopodidae</taxon>
        <taxon>Octopus</taxon>
    </lineage>
</organism>
<evidence type="ECO:0000256" key="8">
    <source>
        <dbReference type="ARBA" id="ARBA00022771"/>
    </source>
</evidence>
<evidence type="ECO:0000259" key="15">
    <source>
        <dbReference type="PROSITE" id="PS52044"/>
    </source>
</evidence>
<keyword evidence="8" id="KW-0863">Zinc-finger</keyword>
<dbReference type="InterPro" id="IPR041175">
    <property type="entry name" value="VLRF1/Vms1"/>
</dbReference>
<feature type="compositionally biased region" description="Basic and acidic residues" evidence="14">
    <location>
        <begin position="761"/>
        <end position="771"/>
    </location>
</feature>
<keyword evidence="7 13" id="KW-0255">Endonuclease</keyword>
<evidence type="ECO:0000256" key="10">
    <source>
        <dbReference type="ARBA" id="ARBA00022833"/>
    </source>
</evidence>
<evidence type="ECO:0000256" key="12">
    <source>
        <dbReference type="ARBA" id="ARBA00023054"/>
    </source>
</evidence>
<feature type="region of interest" description="Disordered" evidence="14">
    <location>
        <begin position="873"/>
        <end position="906"/>
    </location>
</feature>
<keyword evidence="11" id="KW-0040">ANK repeat</keyword>
<dbReference type="Pfam" id="PF18716">
    <property type="entry name" value="VATC"/>
    <property type="match status" value="1"/>
</dbReference>
<evidence type="ECO:0000256" key="1">
    <source>
        <dbReference type="ARBA" id="ARBA00004496"/>
    </source>
</evidence>
<evidence type="ECO:0000256" key="3">
    <source>
        <dbReference type="ARBA" id="ARBA00022490"/>
    </source>
</evidence>
<sequence length="996" mass="112669">MGKHLLGGAVCGNILRLRRLLSRRWIGVFLFLKGTLKRRPLAILVVIASLPRVGQKHLFQWSPVFSDDDDTEYQRWMLPKPPPVVQFSKERAPQPHLSSPEPSRYPQPTDIHNKPKERSANTKQLLYPVRALSVAMSTDYRKLTKGEPQSYSSCPLYQVNQVKAKLVGLQLAACDPSINQSCFIGTSSSEFVFQELYTEPSESDASSFKSVLTVANSSTSCSLCSLKFQNLQEQKEHFRSDWHLYNLRQKLRGMSPVSEEVFENIVDNLSSSISGSDSESESEDNGYFPVEDMLPDVGPIGKPYSNTATTQETPDTSHCQLTSNKRSYPKLFLKNNNGELISVYKCILYHKKKPPSSIKLVLEYLSKLPGAMSWAVFLASGGHFAATIFENGKVIVHKTFHRYTVRAKQGKSQGSRDGRGNAPRSAGASLRRHNESALNQDVQELLTSWSDYLMRCDLIFLRAPSFNQQMFFSGKNSPLSRNDFRIRGVPFHTRRPTHNETCRVHEMLASVECYGNESEMQEFIPQSPPRHFSSNTGQLEIITDVSQLRNNVGKLILCDKKKKNLKSKLGKKANEDNVQENTSSVTVDDRSCSETENDSDIKLHFVNKEISTCHLNPDEINFGQQAAVKSNKISIDTKPKPATKGSKEKNYIRNELYRACKTGNLHDVNKIISWLAKHACVPNSKNKSESQRILTDEIAKDAEDVIESSVTPENVLDGKVSKNRTIPLENSFSEIANPSCATTRETVVQSDNSPNNDAIDDDVKSSDKENKTGNIICDESLNLVMADDIKFPDILNERWGRDQHTILHAIVQNCQTEVISPLLEAGANPAICNSKGIPPYCMADKETRNEFRRFMAKFPDKYGYRKAQIPSPLTPALEAEKKQKDSMKKKVKQQRLKERRSINKQREASIQENNLKQQEQKLEALRFKNLSEREKRALAAERRILDAKESDEEKPVFSRCSQCQCNISGLVPFEYYNFRFCTPKCLKDHRLKSKTS</sequence>
<feature type="region of interest" description="Disordered" evidence="14">
    <location>
        <begin position="87"/>
        <end position="119"/>
    </location>
</feature>